<sequence>MFTRFQSLIRDYFGMSHKESRGFVVVIFLTLLCLLIPFLYRYLVPDTVVDTSAADQRKLDSLVALMQTETIKQDAERQSRYANDRARTTAEHFSEPNLFPFDPNTVSVAQWQQLGLPRWMAERIDKYRSKGGQFRRKEDLLKIYDFPPDLYDQLEPYIVLKGGKGRKEEGEKSFAAFNDKPYANESGRPAERPSFSEKAKPALQPFDINSADTSQLIALKGIGSTLAGRIVKFRDALGGFVSTDQFRDIYGLDSLAVEELQKFGRIQSAPRKIPVNTATAEALDRHPFLTRRQAEIIVKYREQHGAYTSAESLRPIRILDARTIEKIAPYLEF</sequence>
<dbReference type="EMBL" id="QXED01000002">
    <property type="protein sequence ID" value="RIV25415.1"/>
    <property type="molecule type" value="Genomic_DNA"/>
</dbReference>
<proteinExistence type="predicted"/>
<dbReference type="InterPro" id="IPR051675">
    <property type="entry name" value="Endo/Exo/Phosphatase_dom_1"/>
</dbReference>
<dbReference type="Pfam" id="PF12836">
    <property type="entry name" value="HHH_3"/>
    <property type="match status" value="3"/>
</dbReference>
<gene>
    <name evidence="2" type="ORF">DYU11_08950</name>
</gene>
<dbReference type="PANTHER" id="PTHR21180">
    <property type="entry name" value="ENDONUCLEASE/EXONUCLEASE/PHOSPHATASE FAMILY DOMAIN-CONTAINING PROTEIN 1"/>
    <property type="match status" value="1"/>
</dbReference>
<name>A0A418MF82_9BACT</name>
<keyword evidence="3" id="KW-1185">Reference proteome</keyword>
<dbReference type="OrthoDB" id="981124at2"/>
<dbReference type="InterPro" id="IPR010994">
    <property type="entry name" value="RuvA_2-like"/>
</dbReference>
<dbReference type="Gene3D" id="1.10.150.280">
    <property type="entry name" value="AF1531-like domain"/>
    <property type="match status" value="2"/>
</dbReference>
<evidence type="ECO:0000313" key="3">
    <source>
        <dbReference type="Proteomes" id="UP000283523"/>
    </source>
</evidence>
<reference evidence="2 3" key="1">
    <citation type="submission" date="2018-08" db="EMBL/GenBank/DDBJ databases">
        <title>Fibrisoma montanum sp. nov., isolated from Danxia mountain soil.</title>
        <authorList>
            <person name="Huang Y."/>
        </authorList>
    </citation>
    <scope>NUCLEOTIDE SEQUENCE [LARGE SCALE GENOMIC DNA]</scope>
    <source>
        <strain evidence="2 3">HYT19</strain>
    </source>
</reference>
<accession>A0A418MF82</accession>
<dbReference type="PANTHER" id="PTHR21180:SF32">
    <property type="entry name" value="ENDONUCLEASE_EXONUCLEASE_PHOSPHATASE FAMILY DOMAIN-CONTAINING PROTEIN 1"/>
    <property type="match status" value="1"/>
</dbReference>
<dbReference type="SUPFAM" id="SSF47781">
    <property type="entry name" value="RuvA domain 2-like"/>
    <property type="match status" value="3"/>
</dbReference>
<dbReference type="AlphaFoldDB" id="A0A418MF82"/>
<keyword evidence="1" id="KW-0472">Membrane</keyword>
<keyword evidence="1" id="KW-1133">Transmembrane helix</keyword>
<dbReference type="Proteomes" id="UP000283523">
    <property type="component" value="Unassembled WGS sequence"/>
</dbReference>
<comment type="caution">
    <text evidence="2">The sequence shown here is derived from an EMBL/GenBank/DDBJ whole genome shotgun (WGS) entry which is preliminary data.</text>
</comment>
<feature type="transmembrane region" description="Helical" evidence="1">
    <location>
        <begin position="21"/>
        <end position="40"/>
    </location>
</feature>
<evidence type="ECO:0000256" key="1">
    <source>
        <dbReference type="SAM" id="Phobius"/>
    </source>
</evidence>
<protein>
    <submittedName>
        <fullName evidence="2">Helix-hairpin-helix domain-containing protein</fullName>
    </submittedName>
</protein>
<organism evidence="2 3">
    <name type="scientific">Fibrisoma montanum</name>
    <dbReference type="NCBI Taxonomy" id="2305895"/>
    <lineage>
        <taxon>Bacteria</taxon>
        <taxon>Pseudomonadati</taxon>
        <taxon>Bacteroidota</taxon>
        <taxon>Cytophagia</taxon>
        <taxon>Cytophagales</taxon>
        <taxon>Spirosomataceae</taxon>
        <taxon>Fibrisoma</taxon>
    </lineage>
</organism>
<keyword evidence="1" id="KW-0812">Transmembrane</keyword>
<evidence type="ECO:0000313" key="2">
    <source>
        <dbReference type="EMBL" id="RIV25415.1"/>
    </source>
</evidence>
<dbReference type="RefSeq" id="WP_119667297.1">
    <property type="nucleotide sequence ID" value="NZ_QXED01000002.1"/>
</dbReference>